<dbReference type="InterPro" id="IPR009081">
    <property type="entry name" value="PP-bd_ACP"/>
</dbReference>
<dbReference type="CDD" id="cd05930">
    <property type="entry name" value="A_NRPS"/>
    <property type="match status" value="2"/>
</dbReference>
<reference evidence="6" key="1">
    <citation type="submission" date="2017-08" db="EMBL/GenBank/DDBJ databases">
        <title>Direct submision.</title>
        <authorList>
            <person name="Kim S.-J."/>
            <person name="Rhee S.-K."/>
        </authorList>
    </citation>
    <scope>NUCLEOTIDE SEQUENCE [LARGE SCALE GENOMIC DNA]</scope>
    <source>
        <strain evidence="6">GI5</strain>
    </source>
</reference>
<dbReference type="PROSITE" id="PS00455">
    <property type="entry name" value="AMP_BINDING"/>
    <property type="match status" value="2"/>
</dbReference>
<dbReference type="FunFam" id="1.10.1200.10:FF:000005">
    <property type="entry name" value="Nonribosomal peptide synthetase 1"/>
    <property type="match status" value="1"/>
</dbReference>
<dbReference type="PROSITE" id="PS00012">
    <property type="entry name" value="PHOSPHOPANTETHEINE"/>
    <property type="match status" value="2"/>
</dbReference>
<evidence type="ECO:0000313" key="5">
    <source>
        <dbReference type="EMBL" id="AUM11294.1"/>
    </source>
</evidence>
<dbReference type="GO" id="GO:0044550">
    <property type="term" value="P:secondary metabolite biosynthetic process"/>
    <property type="evidence" value="ECO:0007669"/>
    <property type="project" value="TreeGrafter"/>
</dbReference>
<feature type="domain" description="Carrier" evidence="4">
    <location>
        <begin position="1468"/>
        <end position="1543"/>
    </location>
</feature>
<keyword evidence="6" id="KW-1185">Reference proteome</keyword>
<dbReference type="InterPro" id="IPR020806">
    <property type="entry name" value="PKS_PP-bd"/>
</dbReference>
<dbReference type="Proteomes" id="UP000235116">
    <property type="component" value="Chromosome"/>
</dbReference>
<keyword evidence="3" id="KW-0597">Phosphoprotein</keyword>
<dbReference type="Gene3D" id="3.30.559.30">
    <property type="entry name" value="Nonribosomal peptide synthetase, condensation domain"/>
    <property type="match status" value="4"/>
</dbReference>
<dbReference type="InterPro" id="IPR042099">
    <property type="entry name" value="ANL_N_sf"/>
</dbReference>
<evidence type="ECO:0000256" key="2">
    <source>
        <dbReference type="ARBA" id="ARBA00022450"/>
    </source>
</evidence>
<dbReference type="EMBL" id="CP022684">
    <property type="protein sequence ID" value="AUM11294.1"/>
    <property type="molecule type" value="Genomic_DNA"/>
</dbReference>
<comment type="cofactor">
    <cofactor evidence="1">
        <name>pantetheine 4'-phosphate</name>
        <dbReference type="ChEBI" id="CHEBI:47942"/>
    </cofactor>
</comment>
<dbReference type="Gene3D" id="3.30.300.30">
    <property type="match status" value="2"/>
</dbReference>
<dbReference type="InterPro" id="IPR045851">
    <property type="entry name" value="AMP-bd_C_sf"/>
</dbReference>
<dbReference type="Pfam" id="PF00550">
    <property type="entry name" value="PP-binding"/>
    <property type="match status" value="2"/>
</dbReference>
<dbReference type="InterPro" id="IPR010071">
    <property type="entry name" value="AA_adenyl_dom"/>
</dbReference>
<dbReference type="PROSITE" id="PS50075">
    <property type="entry name" value="CARRIER"/>
    <property type="match status" value="2"/>
</dbReference>
<evidence type="ECO:0000313" key="6">
    <source>
        <dbReference type="Proteomes" id="UP000235116"/>
    </source>
</evidence>
<dbReference type="FunFam" id="3.40.50.980:FF:000001">
    <property type="entry name" value="Non-ribosomal peptide synthetase"/>
    <property type="match status" value="2"/>
</dbReference>
<dbReference type="InterPro" id="IPR001242">
    <property type="entry name" value="Condensation_dom"/>
</dbReference>
<dbReference type="RefSeq" id="WP_101892634.1">
    <property type="nucleotide sequence ID" value="NZ_CP022684.1"/>
</dbReference>
<dbReference type="InterPro" id="IPR000873">
    <property type="entry name" value="AMP-dep_synth/lig_dom"/>
</dbReference>
<dbReference type="Gene3D" id="1.10.1200.10">
    <property type="entry name" value="ACP-like"/>
    <property type="match status" value="2"/>
</dbReference>
<dbReference type="InterPro" id="IPR041464">
    <property type="entry name" value="TubC_N"/>
</dbReference>
<name>A0A2K9LKK8_9GAMM</name>
<dbReference type="InterPro" id="IPR020845">
    <property type="entry name" value="AMP-binding_CS"/>
</dbReference>
<dbReference type="InterPro" id="IPR023213">
    <property type="entry name" value="CAT-like_dom_sf"/>
</dbReference>
<protein>
    <recommendedName>
        <fullName evidence="4">Carrier domain-containing protein</fullName>
    </recommendedName>
</protein>
<dbReference type="GO" id="GO:0003824">
    <property type="term" value="F:catalytic activity"/>
    <property type="evidence" value="ECO:0007669"/>
    <property type="project" value="InterPro"/>
</dbReference>
<dbReference type="SUPFAM" id="SSF52777">
    <property type="entry name" value="CoA-dependent acyltransferases"/>
    <property type="match status" value="8"/>
</dbReference>
<dbReference type="FunFam" id="1.10.1200.10:FF:000016">
    <property type="entry name" value="Non-ribosomal peptide synthase"/>
    <property type="match status" value="1"/>
</dbReference>
<keyword evidence="2" id="KW-0596">Phosphopantetheine</keyword>
<dbReference type="InterPro" id="IPR044894">
    <property type="entry name" value="TubC_N_sf"/>
</dbReference>
<dbReference type="GO" id="GO:0031177">
    <property type="term" value="F:phosphopantetheine binding"/>
    <property type="evidence" value="ECO:0007669"/>
    <property type="project" value="InterPro"/>
</dbReference>
<organism evidence="5 6">
    <name type="scientific">Ketobacter alkanivorans</name>
    <dbReference type="NCBI Taxonomy" id="1917421"/>
    <lineage>
        <taxon>Bacteria</taxon>
        <taxon>Pseudomonadati</taxon>
        <taxon>Pseudomonadota</taxon>
        <taxon>Gammaproteobacteria</taxon>
        <taxon>Pseudomonadales</taxon>
        <taxon>Ketobacteraceae</taxon>
        <taxon>Ketobacter</taxon>
    </lineage>
</organism>
<proteinExistence type="predicted"/>
<dbReference type="Gene3D" id="1.10.10.1830">
    <property type="entry name" value="Non-ribosomal peptide synthase, adenylation domain"/>
    <property type="match status" value="1"/>
</dbReference>
<evidence type="ECO:0000259" key="4">
    <source>
        <dbReference type="PROSITE" id="PS50075"/>
    </source>
</evidence>
<evidence type="ECO:0000256" key="3">
    <source>
        <dbReference type="ARBA" id="ARBA00022553"/>
    </source>
</evidence>
<dbReference type="NCBIfam" id="NF003417">
    <property type="entry name" value="PRK04813.1"/>
    <property type="match status" value="2"/>
</dbReference>
<dbReference type="Pfam" id="PF00668">
    <property type="entry name" value="Condensation"/>
    <property type="match status" value="4"/>
</dbReference>
<dbReference type="Pfam" id="PF18563">
    <property type="entry name" value="TubC_N"/>
    <property type="match status" value="1"/>
</dbReference>
<dbReference type="PANTHER" id="PTHR45527:SF1">
    <property type="entry name" value="FATTY ACID SYNTHASE"/>
    <property type="match status" value="1"/>
</dbReference>
<dbReference type="GO" id="GO:0072330">
    <property type="term" value="P:monocarboxylic acid biosynthetic process"/>
    <property type="evidence" value="ECO:0007669"/>
    <property type="project" value="UniProtKB-ARBA"/>
</dbReference>
<dbReference type="GO" id="GO:0005737">
    <property type="term" value="C:cytoplasm"/>
    <property type="evidence" value="ECO:0007669"/>
    <property type="project" value="TreeGrafter"/>
</dbReference>
<dbReference type="InterPro" id="IPR006162">
    <property type="entry name" value="Ppantetheine_attach_site"/>
</dbReference>
<evidence type="ECO:0000256" key="1">
    <source>
        <dbReference type="ARBA" id="ARBA00001957"/>
    </source>
</evidence>
<gene>
    <name evidence="5" type="ORF">Kalk_02115</name>
</gene>
<dbReference type="Gene3D" id="3.40.50.12780">
    <property type="entry name" value="N-terminal domain of ligase-like"/>
    <property type="match status" value="2"/>
</dbReference>
<dbReference type="InterPro" id="IPR036736">
    <property type="entry name" value="ACP-like_sf"/>
</dbReference>
<dbReference type="KEGG" id="kak:Kalk_02115"/>
<dbReference type="Pfam" id="PF00501">
    <property type="entry name" value="AMP-binding"/>
    <property type="match status" value="2"/>
</dbReference>
<dbReference type="SUPFAM" id="SSF47336">
    <property type="entry name" value="ACP-like"/>
    <property type="match status" value="2"/>
</dbReference>
<dbReference type="SUPFAM" id="SSF56801">
    <property type="entry name" value="Acetyl-CoA synthetase-like"/>
    <property type="match status" value="2"/>
</dbReference>
<dbReference type="SMART" id="SM00823">
    <property type="entry name" value="PKS_PP"/>
    <property type="match status" value="2"/>
</dbReference>
<accession>A0A2K9LKK8</accession>
<dbReference type="GO" id="GO:0043041">
    <property type="term" value="P:amino acid activation for nonribosomal peptide biosynthetic process"/>
    <property type="evidence" value="ECO:0007669"/>
    <property type="project" value="TreeGrafter"/>
</dbReference>
<dbReference type="CDD" id="cd19531">
    <property type="entry name" value="LCL_NRPS-like"/>
    <property type="match status" value="2"/>
</dbReference>
<feature type="domain" description="Carrier" evidence="4">
    <location>
        <begin position="2960"/>
        <end position="3035"/>
    </location>
</feature>
<dbReference type="FunFam" id="3.30.559.10:FF:000012">
    <property type="entry name" value="Non-ribosomal peptide synthetase"/>
    <property type="match status" value="1"/>
</dbReference>
<dbReference type="PANTHER" id="PTHR45527">
    <property type="entry name" value="NONRIBOSOMAL PEPTIDE SYNTHETASE"/>
    <property type="match status" value="1"/>
</dbReference>
<dbReference type="NCBIfam" id="TIGR01733">
    <property type="entry name" value="AA-adenyl-dom"/>
    <property type="match status" value="2"/>
</dbReference>
<dbReference type="Gene3D" id="3.30.559.10">
    <property type="entry name" value="Chloramphenicol acetyltransferase-like domain"/>
    <property type="match status" value="4"/>
</dbReference>
<sequence>MTVYELMAKLGAAGIKLWVEEGQLKFKAPKGALTPELKQNLIDNKQSVITFLSEARISEGGTQASIPKADRTLPIPLSHAQQRLWFIEQLTPGSSTFHIPAALYLHGILDISALERAFLKLVQRHEALRTIFTGDGEEPAQIVSSVERFEIPVESLLEFDESSRMEEATRRVEAEVRTSFNLTVGPLIRARLYKLDDNKHGLIVTMHHIVTDGWSMGVFVREITALYAAERMGAEAPFAELPIQYPDFAAWQRQWLQGEELDRQLSYWRKVLDRAPSHLALPFDRPRPALQTLNGATRAVNFDAELVVRLRGVAREFDTTLYVVFMAAYKLVLSKWSQQKDLCVGMPVAGRTRAEVEGLIGFFVNTLVIRTQFTGNPSFREIILQVKEKILGAQSHQDVPFEAIVEELNTPRNLSFSPLYQVALSLTSGDGTAQKAVVGGLEIEPMPIELVAARLDLTMMLVDHGNVVDGMLEFNTDLFDPDTIDLFLTHFTKVLESVCDDRDLSLDALQLYSQQELCQQLTNGRQVDAVLPLSPMQRDFCLDSLRNPDSNRNSIGYAVRIPQIDIGRWRDALGSVAQAHPFLRSRVVVADLRGADSLYQLVIQDSSVHLEQHDWSQDKLTADQLADALNALALPSWQIEDRSLCHYSLVKITDADYYFVVSAHHSIFDGISKVKHFTQVVAAYEGRSIDTVSPAELADWLRTRIAYTDRAASLNFWGDELANYDAPAPKLHEPGPVAVQSLRIDEASLNQLRDWCSSNAVSVANYIRTLYTYALQRCYYHSDEFVLVDAASGRNENSESLIGCAFQFVPHVQHGTVAKLDTVHAALQANRAWKKSVGDAQYISMLQRNAFLTSDALEFQFNYRLDEVKQPIELAGKEVVIEPLQPDNAGTVKLLVTPDEAGLTLRLSYRENEFAGFSLLERMSSVHQEIMSGHTHQSKLDWLLKDERSELLTVASGQDRELGPTLLERFSSQVNRLPLQTAVICGEEQMSYRELDSLSNQLANYLLDLGVGFGDRVAICVGRSVNLLAWYLGVVKTGAAYVPLDVNYPADRIAFIASDSEASFLLTERCVKARFDDAKETSLSTAMQVVLVDEIVSVLANVSDHAPAVTIDSSALLYFVYTSGSTGLPKGAGVYHRGESNLLDWYQSLLESDEGDRFLLVSALGFDLTQKNLFAPVCSGSTLVIPQNNDYDPQQLAQDIKRHCITIVNCAPSAFYPLLDFQHDIVGLRHVILGGEPIRLDVMGAWLAQESVKATLTNSYGPTECSDVVASHSLKELPPGCADLPIGKPLSNTNLYIVNKSGQLMPKGAAGELRISGAGVGAGYWNRDELNYQSFEECPYSDGRWYKTGDICRLNESNLIQYLGRADFQVKLRGLRIELGEIDSQLKSFGGVKDALSLVRDDNLYSYMLSDKHIDLTAAKDYLRQKLPDYMVPAAIISVAVWPLTPNGKIDRKALPQPSVGSVAEFVAPRNDSEQKIADIWCQVLKTSEVSVTANFFESGGHSLLATQVVSRIRKEFNVELSVRALFEAPTIEKLVRYISTASVSGVTASAPPLVRLDPPNRDTLSFAQYRLWFVDQLNQGSSEYNLPSALKIGGPLDLHVLDEVFGEIVSRHEVLRTNFGETEGVPQLIVREPKDWQSELIDLSHMPAEQMGREIERLVDEDAARVYSLQDDSLFSTKIIRLNQSTHILLLNMHHIVSDGWSLGVLIQEIQLLYPAFSAGQTSPLPPLPIQYSDFSVWQRNWLQGEVLDELRQYWQEALRGAPDVLRLPADKPRPKHQTFNGAHFPVELGADLTATLNRFCERNDFTPFMVLMGAYQILLSRYAGQKDICVGIPIAGRNRAELEGLIGFFINGLVIRTRLEDNPSVIEYLRQVKEVSLGAYAHQDMPADLLLDAIKMERTADTSPGAQVGFALQNVAQESIRADVAGLHIEPVAREHKTAKYELSLILQESSDSGLSGVFEYNTDLFVESTIARMAKHFTQVLDQLVRQPEKMVDHIDVFSQQDLPDLLGVDSSQYEIRTLSPMQRDMYLDALLEPESLKNSLGYHFITEGDFNIDDWIKASEALVQQQPMLRARILRSDLPYTDVAYLKVARNAYLSPIVEDWSTKKTSDQDAAKYAQDLIWQPYDIEGELSQYFIFKLDSGRHLVVFRMNHIILDGAGMAVHLKNSIDCVQSIRGGKPIESAPNIFDQYVADNIRRTDSSEVLAFWRKQSASIEALDFSIPPGGRSDSGRMEQTIRLPDEHWSMLKAFCEEHRITPSLYFKALYGLLINAYCRGEADFYLSEVVGGRVGQHKRVFGNYFQILPVVFPKDLFRGDSSVNQLFSHIRQYRKSLRANANISLMAQRRLLPQGRLNFMFNYYNFIPSMKLFGTDIKLKAYPQVQDGPVQFVVHEQDGWVELNLIYLADLFSDLGFLHRMEFLSDQILRGVKQIDQLELRLPEEQKPIPVEGVSAEMLPFETVVHGFVEQVQKTPHSIAVKHGGDQLSYIELHNMSGALAAKLAASGVVSGSKVGICLDRGMDMLVSVLAVLKCGAAYVPMDSAYPSERLAYILDDSSAPVLITQQCVRERMEQAGTQIQATVLELDSDTSWRDSIAIDSEALPKAADPIYVIYTSGSTGKPKGAEVTHAGEINLQSWYINALGVSESDRFLLVSAFGFDLTQKNLFAPLLVGGRLVIPDMDDYDIGVVAKTISDESITVVNCAPSAFYPLVEDGSLSGYPYQSLRYVVLGGEPIRLPLLADWLKLGQCRLVNSYGPTECTDVVAFHQYQPGLDGDELPIGKAICNTQLYIVDSANHQLPPGVVGELCIAGAGVGLGYVNKPELTGAVFEPNPFGDGRWYRTGDLVRMRLDGSIDYIGRKDFQVKMRGLRIELGEIEIALKSISGISDSLTLVRNEQLVSYIVAQSDVSTDQVRAQLRNSLPDYMIPSTVTILDRWPLTPNGKIDRNALPDPESNGRPPYVAPRTATEEKLVEIWSEVLGVEHIGVHDSFFDLGGHSLLAARAVAKFRQAFEVDIQLRSLFELHTIADIAQYLDTMKWAAQTAEQVSSGHSEEGRDEGFL</sequence>
<dbReference type="OrthoDB" id="9803968at2"/>